<dbReference type="Gene3D" id="3.40.1440.10">
    <property type="entry name" value="GIY-YIG endonuclease"/>
    <property type="match status" value="1"/>
</dbReference>
<dbReference type="AlphaFoldDB" id="A0A1F5FAV6"/>
<dbReference type="PROSITE" id="PS50164">
    <property type="entry name" value="GIY_YIG"/>
    <property type="match status" value="1"/>
</dbReference>
<comment type="caution">
    <text evidence="3">The sequence shown here is derived from an EMBL/GenBank/DDBJ whole genome shotgun (WGS) entry which is preliminary data.</text>
</comment>
<organism evidence="3 4">
    <name type="scientific">Candidatus Collierbacteria bacterium RIFOXYA2_FULL_46_10</name>
    <dbReference type="NCBI Taxonomy" id="1817726"/>
    <lineage>
        <taxon>Bacteria</taxon>
        <taxon>Candidatus Collieribacteriota</taxon>
    </lineage>
</organism>
<feature type="domain" description="GIY-YIG" evidence="2">
    <location>
        <begin position="1"/>
        <end position="77"/>
    </location>
</feature>
<evidence type="ECO:0000259" key="2">
    <source>
        <dbReference type="PROSITE" id="PS50164"/>
    </source>
</evidence>
<dbReference type="PANTHER" id="PTHR34477:SF5">
    <property type="entry name" value="BSL5627 PROTEIN"/>
    <property type="match status" value="1"/>
</dbReference>
<dbReference type="InterPro" id="IPR000305">
    <property type="entry name" value="GIY-YIG_endonuc"/>
</dbReference>
<proteinExistence type="inferred from homology"/>
<evidence type="ECO:0000313" key="4">
    <source>
        <dbReference type="Proteomes" id="UP000176191"/>
    </source>
</evidence>
<dbReference type="EMBL" id="MFAK01000001">
    <property type="protein sequence ID" value="OGD76750.1"/>
    <property type="molecule type" value="Genomic_DNA"/>
</dbReference>
<protein>
    <recommendedName>
        <fullName evidence="2">GIY-YIG domain-containing protein</fullName>
    </recommendedName>
</protein>
<dbReference type="CDD" id="cd10449">
    <property type="entry name" value="GIY-YIG_SLX1_like"/>
    <property type="match status" value="1"/>
</dbReference>
<name>A0A1F5FAV6_9BACT</name>
<dbReference type="PANTHER" id="PTHR34477">
    <property type="entry name" value="UPF0213 PROTEIN YHBQ"/>
    <property type="match status" value="1"/>
</dbReference>
<dbReference type="Proteomes" id="UP000176191">
    <property type="component" value="Unassembled WGS sequence"/>
</dbReference>
<accession>A0A1F5FAV6</accession>
<dbReference type="SMART" id="SM00465">
    <property type="entry name" value="GIYc"/>
    <property type="match status" value="1"/>
</dbReference>
<comment type="similarity">
    <text evidence="1">Belongs to the UPF0213 family.</text>
</comment>
<reference evidence="3 4" key="1">
    <citation type="journal article" date="2016" name="Nat. Commun.">
        <title>Thousands of microbial genomes shed light on interconnected biogeochemical processes in an aquifer system.</title>
        <authorList>
            <person name="Anantharaman K."/>
            <person name="Brown C.T."/>
            <person name="Hug L.A."/>
            <person name="Sharon I."/>
            <person name="Castelle C.J."/>
            <person name="Probst A.J."/>
            <person name="Thomas B.C."/>
            <person name="Singh A."/>
            <person name="Wilkins M.J."/>
            <person name="Karaoz U."/>
            <person name="Brodie E.L."/>
            <person name="Williams K.H."/>
            <person name="Hubbard S.S."/>
            <person name="Banfield J.F."/>
        </authorList>
    </citation>
    <scope>NUCLEOTIDE SEQUENCE [LARGE SCALE GENOMIC DNA]</scope>
</reference>
<evidence type="ECO:0000256" key="1">
    <source>
        <dbReference type="ARBA" id="ARBA00007435"/>
    </source>
</evidence>
<dbReference type="InterPro" id="IPR035901">
    <property type="entry name" value="GIY-YIG_endonuc_sf"/>
</dbReference>
<dbReference type="SUPFAM" id="SSF82771">
    <property type="entry name" value="GIY-YIG endonuclease"/>
    <property type="match status" value="1"/>
</dbReference>
<gene>
    <name evidence="3" type="ORF">A2228_01135</name>
</gene>
<sequence length="101" mass="12062">MYYTYVLQSQVNGKLYVGYSSNLRRRLQEHKQKKVHTTYRMKNVELIHYEAYKSQTDARRREKYLKTTQGKRMLKIMLADSLKISDYVSEQNSIHSKGPIV</sequence>
<dbReference type="InterPro" id="IPR050190">
    <property type="entry name" value="UPF0213_domain"/>
</dbReference>
<dbReference type="Pfam" id="PF01541">
    <property type="entry name" value="GIY-YIG"/>
    <property type="match status" value="1"/>
</dbReference>
<evidence type="ECO:0000313" key="3">
    <source>
        <dbReference type="EMBL" id="OGD76750.1"/>
    </source>
</evidence>